<dbReference type="SUPFAM" id="SSF52058">
    <property type="entry name" value="L domain-like"/>
    <property type="match status" value="1"/>
</dbReference>
<sequence length="183" mass="21348">MDLPSCISNLESLRALSLRRCEQVKSVPPLGKLKNLRVLDVFDTVIEEVPQGMENLVKLKFLDMVEDLASLELLEEFGGRFCDLHNFNKFMRSLHNYEKDWWYDIFVGQLNIDDGFDDCIPKQRRVIVEDYTIEAATSIFLPRGIDILKIRSCHGLSSCFVDNFLSAVMDYFFKRLDLRDQRL</sequence>
<reference evidence="1 2" key="1">
    <citation type="journal article" date="2014" name="Nat. Genet.">
        <title>Genome sequence of the hot pepper provides insights into the evolution of pungency in Capsicum species.</title>
        <authorList>
            <person name="Kim S."/>
            <person name="Park M."/>
            <person name="Yeom S.I."/>
            <person name="Kim Y.M."/>
            <person name="Lee J.M."/>
            <person name="Lee H.A."/>
            <person name="Seo E."/>
            <person name="Choi J."/>
            <person name="Cheong K."/>
            <person name="Kim K.T."/>
            <person name="Jung K."/>
            <person name="Lee G.W."/>
            <person name="Oh S.K."/>
            <person name="Bae C."/>
            <person name="Kim S.B."/>
            <person name="Lee H.Y."/>
            <person name="Kim S.Y."/>
            <person name="Kim M.S."/>
            <person name="Kang B.C."/>
            <person name="Jo Y.D."/>
            <person name="Yang H.B."/>
            <person name="Jeong H.J."/>
            <person name="Kang W.H."/>
            <person name="Kwon J.K."/>
            <person name="Shin C."/>
            <person name="Lim J.Y."/>
            <person name="Park J.H."/>
            <person name="Huh J.H."/>
            <person name="Kim J.S."/>
            <person name="Kim B.D."/>
            <person name="Cohen O."/>
            <person name="Paran I."/>
            <person name="Suh M.C."/>
            <person name="Lee S.B."/>
            <person name="Kim Y.K."/>
            <person name="Shin Y."/>
            <person name="Noh S.J."/>
            <person name="Park J."/>
            <person name="Seo Y.S."/>
            <person name="Kwon S.Y."/>
            <person name="Kim H.A."/>
            <person name="Park J.M."/>
            <person name="Kim H.J."/>
            <person name="Choi S.B."/>
            <person name="Bosland P.W."/>
            <person name="Reeves G."/>
            <person name="Jo S.H."/>
            <person name="Lee B.W."/>
            <person name="Cho H.T."/>
            <person name="Choi H.S."/>
            <person name="Lee M.S."/>
            <person name="Yu Y."/>
            <person name="Do Choi Y."/>
            <person name="Park B.S."/>
            <person name="van Deynze A."/>
            <person name="Ashrafi H."/>
            <person name="Hill T."/>
            <person name="Kim W.T."/>
            <person name="Pai H.S."/>
            <person name="Ahn H.K."/>
            <person name="Yeam I."/>
            <person name="Giovannoni J.J."/>
            <person name="Rose J.K."/>
            <person name="Sorensen I."/>
            <person name="Lee S.J."/>
            <person name="Kim R.W."/>
            <person name="Choi I.Y."/>
            <person name="Choi B.S."/>
            <person name="Lim J.S."/>
            <person name="Lee Y.H."/>
            <person name="Choi D."/>
        </authorList>
    </citation>
    <scope>NUCLEOTIDE SEQUENCE [LARGE SCALE GENOMIC DNA]</scope>
    <source>
        <strain evidence="2">cv. CM334</strain>
    </source>
</reference>
<evidence type="ECO:0000313" key="1">
    <source>
        <dbReference type="EMBL" id="PHT35365.1"/>
    </source>
</evidence>
<dbReference type="InterPro" id="IPR032675">
    <property type="entry name" value="LRR_dom_sf"/>
</dbReference>
<dbReference type="PANTHER" id="PTHR47186">
    <property type="entry name" value="LEUCINE-RICH REPEAT-CONTAINING PROTEIN 57"/>
    <property type="match status" value="1"/>
</dbReference>
<reference evidence="1 2" key="2">
    <citation type="journal article" date="2017" name="Genome Biol.">
        <title>New reference genome sequences of hot pepper reveal the massive evolution of plant disease-resistance genes by retroduplication.</title>
        <authorList>
            <person name="Kim S."/>
            <person name="Park J."/>
            <person name="Yeom S.I."/>
            <person name="Kim Y.M."/>
            <person name="Seo E."/>
            <person name="Kim K.T."/>
            <person name="Kim M.S."/>
            <person name="Lee J.M."/>
            <person name="Cheong K."/>
            <person name="Shin H.S."/>
            <person name="Kim S.B."/>
            <person name="Han K."/>
            <person name="Lee J."/>
            <person name="Park M."/>
            <person name="Lee H.A."/>
            <person name="Lee H.Y."/>
            <person name="Lee Y."/>
            <person name="Oh S."/>
            <person name="Lee J.H."/>
            <person name="Choi E."/>
            <person name="Choi E."/>
            <person name="Lee S.E."/>
            <person name="Jeon J."/>
            <person name="Kim H."/>
            <person name="Choi G."/>
            <person name="Song H."/>
            <person name="Lee J."/>
            <person name="Lee S.C."/>
            <person name="Kwon J.K."/>
            <person name="Lee H.Y."/>
            <person name="Koo N."/>
            <person name="Hong Y."/>
            <person name="Kim R.W."/>
            <person name="Kang W.H."/>
            <person name="Huh J.H."/>
            <person name="Kang B.C."/>
            <person name="Yang T.J."/>
            <person name="Lee Y.H."/>
            <person name="Bennetzen J.L."/>
            <person name="Choi D."/>
        </authorList>
    </citation>
    <scope>NUCLEOTIDE SEQUENCE [LARGE SCALE GENOMIC DNA]</scope>
    <source>
        <strain evidence="2">cv. CM334</strain>
    </source>
</reference>
<name>A0A2G2VQW7_CAPAN</name>
<dbReference type="Gene3D" id="3.80.10.10">
    <property type="entry name" value="Ribonuclease Inhibitor"/>
    <property type="match status" value="1"/>
</dbReference>
<accession>A0A2G2VQW7</accession>
<dbReference type="Proteomes" id="UP000222542">
    <property type="component" value="Unassembled WGS sequence"/>
</dbReference>
<comment type="caution">
    <text evidence="1">The sequence shown here is derived from an EMBL/GenBank/DDBJ whole genome shotgun (WGS) entry which is preliminary data.</text>
</comment>
<proteinExistence type="predicted"/>
<protein>
    <submittedName>
        <fullName evidence="1">Uncharacterized protein</fullName>
    </submittedName>
</protein>
<organism evidence="1 2">
    <name type="scientific">Capsicum annuum</name>
    <name type="common">Capsicum pepper</name>
    <dbReference type="NCBI Taxonomy" id="4072"/>
    <lineage>
        <taxon>Eukaryota</taxon>
        <taxon>Viridiplantae</taxon>
        <taxon>Streptophyta</taxon>
        <taxon>Embryophyta</taxon>
        <taxon>Tracheophyta</taxon>
        <taxon>Spermatophyta</taxon>
        <taxon>Magnoliopsida</taxon>
        <taxon>eudicotyledons</taxon>
        <taxon>Gunneridae</taxon>
        <taxon>Pentapetalae</taxon>
        <taxon>asterids</taxon>
        <taxon>lamiids</taxon>
        <taxon>Solanales</taxon>
        <taxon>Solanaceae</taxon>
        <taxon>Solanoideae</taxon>
        <taxon>Capsiceae</taxon>
        <taxon>Capsicum</taxon>
    </lineage>
</organism>
<gene>
    <name evidence="1" type="ORF">T459_35691</name>
</gene>
<dbReference type="PANTHER" id="PTHR47186:SF20">
    <property type="entry name" value="DISEASE RESISTANCE PROTEIN RPS5-LIKE"/>
    <property type="match status" value="1"/>
</dbReference>
<dbReference type="Gramene" id="PHT35365">
    <property type="protein sequence ID" value="PHT35365"/>
    <property type="gene ID" value="T459_35691"/>
</dbReference>
<dbReference type="AlphaFoldDB" id="A0A2G2VQW7"/>
<keyword evidence="2" id="KW-1185">Reference proteome</keyword>
<evidence type="ECO:0000313" key="2">
    <source>
        <dbReference type="Proteomes" id="UP000222542"/>
    </source>
</evidence>
<dbReference type="EMBL" id="AYRZ02008993">
    <property type="protein sequence ID" value="PHT35365.1"/>
    <property type="molecule type" value="Genomic_DNA"/>
</dbReference>